<reference evidence="1" key="1">
    <citation type="submission" date="2023-04" db="EMBL/GenBank/DDBJ databases">
        <title>Draft Genome sequencing of Naganishia species isolated from polar environments using Oxford Nanopore Technology.</title>
        <authorList>
            <person name="Leo P."/>
            <person name="Venkateswaran K."/>
        </authorList>
    </citation>
    <scope>NUCLEOTIDE SEQUENCE</scope>
    <source>
        <strain evidence="1">MNA-CCFEE 5262</strain>
    </source>
</reference>
<sequence>MVPADFKLPFFDSPLGFIVVLLAIIAGFYLFVGNKTPVDYHRQGKELEKKTMQQGNNSKEAERNGERGRRLSRGAKRARGEMERREG</sequence>
<evidence type="ECO:0000313" key="2">
    <source>
        <dbReference type="Proteomes" id="UP001230649"/>
    </source>
</evidence>
<proteinExistence type="predicted"/>
<dbReference type="EMBL" id="JASBWS010000092">
    <property type="protein sequence ID" value="KAJ9098514.1"/>
    <property type="molecule type" value="Genomic_DNA"/>
</dbReference>
<protein>
    <submittedName>
        <fullName evidence="1">Uncharacterized protein</fullName>
    </submittedName>
</protein>
<dbReference type="Proteomes" id="UP001230649">
    <property type="component" value="Unassembled WGS sequence"/>
</dbReference>
<evidence type="ECO:0000313" key="1">
    <source>
        <dbReference type="EMBL" id="KAJ9098514.1"/>
    </source>
</evidence>
<accession>A0ACC2VGI9</accession>
<gene>
    <name evidence="1" type="ORF">QFC20_005941</name>
</gene>
<keyword evidence="2" id="KW-1185">Reference proteome</keyword>
<organism evidence="1 2">
    <name type="scientific">Naganishia adeliensis</name>
    <dbReference type="NCBI Taxonomy" id="92952"/>
    <lineage>
        <taxon>Eukaryota</taxon>
        <taxon>Fungi</taxon>
        <taxon>Dikarya</taxon>
        <taxon>Basidiomycota</taxon>
        <taxon>Agaricomycotina</taxon>
        <taxon>Tremellomycetes</taxon>
        <taxon>Filobasidiales</taxon>
        <taxon>Filobasidiaceae</taxon>
        <taxon>Naganishia</taxon>
    </lineage>
</organism>
<comment type="caution">
    <text evidence="1">The sequence shown here is derived from an EMBL/GenBank/DDBJ whole genome shotgun (WGS) entry which is preliminary data.</text>
</comment>
<name>A0ACC2VGI9_9TREE</name>